<evidence type="ECO:0000313" key="2">
    <source>
        <dbReference type="EMBL" id="NJC58351.1"/>
    </source>
</evidence>
<dbReference type="RefSeq" id="WP_167952069.1">
    <property type="nucleotide sequence ID" value="NZ_BAAAPQ010000038.1"/>
</dbReference>
<keyword evidence="1" id="KW-1133">Transmembrane helix</keyword>
<proteinExistence type="predicted"/>
<keyword evidence="3" id="KW-1185">Reference proteome</keyword>
<dbReference type="EMBL" id="JAATJN010000001">
    <property type="protein sequence ID" value="NJC58351.1"/>
    <property type="molecule type" value="Genomic_DNA"/>
</dbReference>
<dbReference type="AlphaFoldDB" id="A0A846S8H9"/>
<organism evidence="2 3">
    <name type="scientific">Brevibacterium marinum</name>
    <dbReference type="NCBI Taxonomy" id="418643"/>
    <lineage>
        <taxon>Bacteria</taxon>
        <taxon>Bacillati</taxon>
        <taxon>Actinomycetota</taxon>
        <taxon>Actinomycetes</taxon>
        <taxon>Micrococcales</taxon>
        <taxon>Brevibacteriaceae</taxon>
        <taxon>Brevibacterium</taxon>
    </lineage>
</organism>
<keyword evidence="1" id="KW-0472">Membrane</keyword>
<reference evidence="2 3" key="1">
    <citation type="submission" date="2020-03" db="EMBL/GenBank/DDBJ databases">
        <title>Sequencing the genomes of 1000 actinobacteria strains.</title>
        <authorList>
            <person name="Klenk H.-P."/>
        </authorList>
    </citation>
    <scope>NUCLEOTIDE SEQUENCE [LARGE SCALE GENOMIC DNA]</scope>
    <source>
        <strain evidence="2 3">DSM 18964</strain>
    </source>
</reference>
<sequence>MRNIIMAFVLGTAFANSLLLGAESVNDGGVSWVFLLIVCPLAALVGLVSLLLEHRKQRAPAVS</sequence>
<feature type="transmembrane region" description="Helical" evidence="1">
    <location>
        <begin position="31"/>
        <end position="52"/>
    </location>
</feature>
<protein>
    <submittedName>
        <fullName evidence="2">Uncharacterized protein</fullName>
    </submittedName>
</protein>
<gene>
    <name evidence="2" type="ORF">BKA07_003386</name>
</gene>
<evidence type="ECO:0000313" key="3">
    <source>
        <dbReference type="Proteomes" id="UP000576792"/>
    </source>
</evidence>
<comment type="caution">
    <text evidence="2">The sequence shown here is derived from an EMBL/GenBank/DDBJ whole genome shotgun (WGS) entry which is preliminary data.</text>
</comment>
<dbReference type="Proteomes" id="UP000576792">
    <property type="component" value="Unassembled WGS sequence"/>
</dbReference>
<accession>A0A846S8H9</accession>
<name>A0A846S8H9_9MICO</name>
<keyword evidence="1" id="KW-0812">Transmembrane</keyword>
<evidence type="ECO:0000256" key="1">
    <source>
        <dbReference type="SAM" id="Phobius"/>
    </source>
</evidence>